<feature type="region of interest" description="Disordered" evidence="1">
    <location>
        <begin position="146"/>
        <end position="196"/>
    </location>
</feature>
<dbReference type="CDD" id="cd00072">
    <property type="entry name" value="GYF"/>
    <property type="match status" value="1"/>
</dbReference>
<name>A0AA36GAI8_9BILA</name>
<feature type="domain" description="GYF" evidence="2">
    <location>
        <begin position="10"/>
        <end position="58"/>
    </location>
</feature>
<gene>
    <name evidence="3" type="ORF">MSPICULIGERA_LOCUS24360</name>
</gene>
<organism evidence="3 4">
    <name type="scientific">Mesorhabditis spiculigera</name>
    <dbReference type="NCBI Taxonomy" id="96644"/>
    <lineage>
        <taxon>Eukaryota</taxon>
        <taxon>Metazoa</taxon>
        <taxon>Ecdysozoa</taxon>
        <taxon>Nematoda</taxon>
        <taxon>Chromadorea</taxon>
        <taxon>Rhabditida</taxon>
        <taxon>Rhabditina</taxon>
        <taxon>Rhabditomorpha</taxon>
        <taxon>Rhabditoidea</taxon>
        <taxon>Rhabditidae</taxon>
        <taxon>Mesorhabditinae</taxon>
        <taxon>Mesorhabditis</taxon>
    </lineage>
</organism>
<dbReference type="Pfam" id="PF02213">
    <property type="entry name" value="GYF"/>
    <property type="match status" value="1"/>
</dbReference>
<feature type="non-terminal residue" evidence="3">
    <location>
        <position position="243"/>
    </location>
</feature>
<comment type="caution">
    <text evidence="3">The sequence shown here is derived from an EMBL/GenBank/DDBJ whole genome shotgun (WGS) entry which is preliminary data.</text>
</comment>
<dbReference type="Proteomes" id="UP001177023">
    <property type="component" value="Unassembled WGS sequence"/>
</dbReference>
<dbReference type="InterPro" id="IPR003169">
    <property type="entry name" value="GYF"/>
</dbReference>
<accession>A0AA36GAI8</accession>
<proteinExistence type="predicted"/>
<dbReference type="InterPro" id="IPR035445">
    <property type="entry name" value="GYF-like_dom_sf"/>
</dbReference>
<dbReference type="SUPFAM" id="SSF55277">
    <property type="entry name" value="GYF domain"/>
    <property type="match status" value="1"/>
</dbReference>
<dbReference type="SMART" id="SM00444">
    <property type="entry name" value="GYF"/>
    <property type="match status" value="1"/>
</dbReference>
<protein>
    <recommendedName>
        <fullName evidence="2">GYF domain-containing protein</fullName>
    </recommendedName>
</protein>
<feature type="compositionally biased region" description="Basic and acidic residues" evidence="1">
    <location>
        <begin position="176"/>
        <end position="192"/>
    </location>
</feature>
<evidence type="ECO:0000313" key="4">
    <source>
        <dbReference type="Proteomes" id="UP001177023"/>
    </source>
</evidence>
<evidence type="ECO:0000259" key="2">
    <source>
        <dbReference type="PROSITE" id="PS50829"/>
    </source>
</evidence>
<dbReference type="PROSITE" id="PS50829">
    <property type="entry name" value="GYF"/>
    <property type="match status" value="1"/>
</dbReference>
<dbReference type="AlphaFoldDB" id="A0AA36GAI8"/>
<reference evidence="3" key="1">
    <citation type="submission" date="2023-06" db="EMBL/GenBank/DDBJ databases">
        <authorList>
            <person name="Delattre M."/>
        </authorList>
    </citation>
    <scope>NUCLEOTIDE SEQUENCE</scope>
    <source>
        <strain evidence="3">AF72</strain>
    </source>
</reference>
<keyword evidence="4" id="KW-1185">Reference proteome</keyword>
<sequence length="243" mass="27335">MEPPRNSRMEIQWCYMGPDDGYYGPFSPKQMLQWTQSNYFHDGILIKIEHENNWHSLGDWKALLGDLPFGMQYPSYEQAAAFIANQAQSQQMGMPHPPPMMLPPGLHPPMHQRYPPPFVPMMQPGASQPNMVPIQMPAAVPPNMVQHSLMSSQPPSEPREGHHSANSQTPDSDQDYDPRRSAVPVERREEPSPVKVTETAEIGTNTEVLETRNVSTSTLPIVLNSNDVARWLSEVLGQKVCIT</sequence>
<dbReference type="Gene3D" id="3.30.1490.40">
    <property type="match status" value="1"/>
</dbReference>
<evidence type="ECO:0000256" key="1">
    <source>
        <dbReference type="SAM" id="MobiDB-lite"/>
    </source>
</evidence>
<evidence type="ECO:0000313" key="3">
    <source>
        <dbReference type="EMBL" id="CAJ0586354.1"/>
    </source>
</evidence>
<dbReference type="EMBL" id="CATQJA010002708">
    <property type="protein sequence ID" value="CAJ0586354.1"/>
    <property type="molecule type" value="Genomic_DNA"/>
</dbReference>